<evidence type="ECO:0000256" key="2">
    <source>
        <dbReference type="ARBA" id="ARBA00022670"/>
    </source>
</evidence>
<comment type="similarity">
    <text evidence="1 6">Belongs to the peptidase S8 family.</text>
</comment>
<dbReference type="EMBL" id="JAEHOE010000024">
    <property type="protein sequence ID" value="KAG2495492.1"/>
    <property type="molecule type" value="Genomic_DNA"/>
</dbReference>
<dbReference type="PROSITE" id="PS00138">
    <property type="entry name" value="SUBTILASE_SER"/>
    <property type="match status" value="1"/>
</dbReference>
<dbReference type="PRINTS" id="PR00723">
    <property type="entry name" value="SUBTILISIN"/>
</dbReference>
<feature type="region of interest" description="Disordered" evidence="7">
    <location>
        <begin position="71"/>
        <end position="96"/>
    </location>
</feature>
<dbReference type="InterPro" id="IPR003137">
    <property type="entry name" value="PA_domain"/>
</dbReference>
<evidence type="ECO:0008006" key="12">
    <source>
        <dbReference type="Google" id="ProtNLM"/>
    </source>
</evidence>
<dbReference type="Gene3D" id="3.40.50.200">
    <property type="entry name" value="Peptidase S8/S53 domain"/>
    <property type="match status" value="2"/>
</dbReference>
<dbReference type="SUPFAM" id="SSF52025">
    <property type="entry name" value="PA domain"/>
    <property type="match status" value="1"/>
</dbReference>
<feature type="region of interest" description="Disordered" evidence="7">
    <location>
        <begin position="739"/>
        <end position="767"/>
    </location>
</feature>
<dbReference type="OrthoDB" id="534383at2759"/>
<dbReference type="InterPro" id="IPR034058">
    <property type="entry name" value="TagA/B/C/D_pept_dom"/>
</dbReference>
<feature type="region of interest" description="Disordered" evidence="7">
    <location>
        <begin position="999"/>
        <end position="1047"/>
    </location>
</feature>
<dbReference type="InterPro" id="IPR015500">
    <property type="entry name" value="Peptidase_S8_subtilisin-rel"/>
</dbReference>
<dbReference type="PROSITE" id="PS00137">
    <property type="entry name" value="SUBTILASE_HIS"/>
    <property type="match status" value="1"/>
</dbReference>
<dbReference type="Pfam" id="PF00082">
    <property type="entry name" value="Peptidase_S8"/>
    <property type="match status" value="1"/>
</dbReference>
<evidence type="ECO:0000259" key="9">
    <source>
        <dbReference type="Pfam" id="PF02225"/>
    </source>
</evidence>
<evidence type="ECO:0000256" key="4">
    <source>
        <dbReference type="ARBA" id="ARBA00022825"/>
    </source>
</evidence>
<protein>
    <recommendedName>
        <fullName evidence="12">Subtilisin</fullName>
    </recommendedName>
</protein>
<feature type="domain" description="PA" evidence="9">
    <location>
        <begin position="602"/>
        <end position="686"/>
    </location>
</feature>
<evidence type="ECO:0000256" key="3">
    <source>
        <dbReference type="ARBA" id="ARBA00022801"/>
    </source>
</evidence>
<dbReference type="SUPFAM" id="SSF49785">
    <property type="entry name" value="Galactose-binding domain-like"/>
    <property type="match status" value="1"/>
</dbReference>
<dbReference type="InterPro" id="IPR008979">
    <property type="entry name" value="Galactose-bd-like_sf"/>
</dbReference>
<reference evidence="10" key="1">
    <citation type="journal article" date="2020" name="bioRxiv">
        <title>Comparative genomics of Chlamydomonas.</title>
        <authorList>
            <person name="Craig R.J."/>
            <person name="Hasan A.R."/>
            <person name="Ness R.W."/>
            <person name="Keightley P.D."/>
        </authorList>
    </citation>
    <scope>NUCLEOTIDE SEQUENCE</scope>
    <source>
        <strain evidence="10">CCAP 11/70</strain>
    </source>
</reference>
<dbReference type="Pfam" id="PF02225">
    <property type="entry name" value="PA"/>
    <property type="match status" value="1"/>
</dbReference>
<dbReference type="GO" id="GO:0006508">
    <property type="term" value="P:proteolysis"/>
    <property type="evidence" value="ECO:0007669"/>
    <property type="project" value="UniProtKB-KW"/>
</dbReference>
<keyword evidence="4 6" id="KW-0720">Serine protease</keyword>
<dbReference type="CDD" id="cd04842">
    <property type="entry name" value="Peptidases_S8_Kp43_protease"/>
    <property type="match status" value="1"/>
</dbReference>
<feature type="compositionally biased region" description="Basic residues" evidence="7">
    <location>
        <begin position="1023"/>
        <end position="1047"/>
    </location>
</feature>
<dbReference type="InterPro" id="IPR046450">
    <property type="entry name" value="PA_dom_sf"/>
</dbReference>
<keyword evidence="2 6" id="KW-0645">Protease</keyword>
<evidence type="ECO:0000313" key="10">
    <source>
        <dbReference type="EMBL" id="KAG2495492.1"/>
    </source>
</evidence>
<keyword evidence="11" id="KW-1185">Reference proteome</keyword>
<dbReference type="Proteomes" id="UP000612055">
    <property type="component" value="Unassembled WGS sequence"/>
</dbReference>
<dbReference type="InterPro" id="IPR023828">
    <property type="entry name" value="Peptidase_S8_Ser-AS"/>
</dbReference>
<dbReference type="PANTHER" id="PTHR43399">
    <property type="entry name" value="SUBTILISIN-RELATED"/>
    <property type="match status" value="1"/>
</dbReference>
<dbReference type="InterPro" id="IPR000209">
    <property type="entry name" value="Peptidase_S8/S53_dom"/>
</dbReference>
<keyword evidence="3 6" id="KW-0378">Hydrolase</keyword>
<dbReference type="InterPro" id="IPR051048">
    <property type="entry name" value="Peptidase_S8/S53_subtilisin"/>
</dbReference>
<accession>A0A836C137</accession>
<evidence type="ECO:0000313" key="11">
    <source>
        <dbReference type="Proteomes" id="UP000612055"/>
    </source>
</evidence>
<feature type="active site" description="Charge relay system" evidence="5 6">
    <location>
        <position position="373"/>
    </location>
</feature>
<feature type="region of interest" description="Disordered" evidence="7">
    <location>
        <begin position="843"/>
        <end position="864"/>
    </location>
</feature>
<evidence type="ECO:0000256" key="6">
    <source>
        <dbReference type="PROSITE-ProRule" id="PRU01240"/>
    </source>
</evidence>
<dbReference type="PANTHER" id="PTHR43399:SF4">
    <property type="entry name" value="CELL WALL-ASSOCIATED PROTEASE"/>
    <property type="match status" value="1"/>
</dbReference>
<evidence type="ECO:0000259" key="8">
    <source>
        <dbReference type="Pfam" id="PF00082"/>
    </source>
</evidence>
<evidence type="ECO:0000256" key="1">
    <source>
        <dbReference type="ARBA" id="ARBA00011073"/>
    </source>
</evidence>
<feature type="active site" description="Charge relay system" evidence="5 6">
    <location>
        <position position="762"/>
    </location>
</feature>
<feature type="active site" description="Charge relay system" evidence="5 6">
    <location>
        <position position="307"/>
    </location>
</feature>
<dbReference type="InterPro" id="IPR022398">
    <property type="entry name" value="Peptidase_S8_His-AS"/>
</dbReference>
<organism evidence="10 11">
    <name type="scientific">Edaphochlamys debaryana</name>
    <dbReference type="NCBI Taxonomy" id="47281"/>
    <lineage>
        <taxon>Eukaryota</taxon>
        <taxon>Viridiplantae</taxon>
        <taxon>Chlorophyta</taxon>
        <taxon>core chlorophytes</taxon>
        <taxon>Chlorophyceae</taxon>
        <taxon>CS clade</taxon>
        <taxon>Chlamydomonadales</taxon>
        <taxon>Chlamydomonadales incertae sedis</taxon>
        <taxon>Edaphochlamys</taxon>
    </lineage>
</organism>
<sequence length="1047" mass="108932">MAYDVETPGGASDGSGGSGGVVGTSLAAALSERGGQVVSLLAPGVLLVAAPPGVAEAVAAEAGAELAELGPQQRTAPEWGPLLSQAPAEAGTGGLPLQRRRRALSGGGDREAAAARVEALSRLQTFLPAAVPGGLEHERRRRRHLAEAVEPPPLYELSVQLLPVLTTAAVEAAEADWPAALAAAMAATAEEGSAGGGLGVCAPLVAAPRGPDGGAVVSARSLHVFVCEQDIGPAVRWLASQPVVRWVAPQHWAGSDNARASTVMQTGDLNNAQYYEPLGLSLAEQAARRPYWEAGLDGRGEIVGVGDTGLDLSHCHFADPRWSAADIAGSMNRSAPGGDPHWRPGPGAHRKLVQYWLAPGAAMGDAPDEGGGHGTHVAGSVAGVCLLSMDPYGNGTRVLTGPDAFNVTSNTANSTDPHWAPLSLDIGTGQAPRAKLSIVDFGRRFIPGVPSTLRYPMQVPRPVDSSYLPLHAGVGACITSDSWSEDTNVYDTESQGFDRFLWRNPDVVSFTSAGNNGTDALTRGGSIGTPANAKNVIAVGATVRTPATGRWVCQTLLVRGYRRTAYDGVQMSMHLWPKENDNLPDLDTLLVEDQETRLTVADPLDACTPLNNSRTDTEGAVVLVKRSNCSYAEQVAAVEAAGGVAVIIINNLPDMMRAPPDPVLPNGTLATRLPTSAVPQGVGDWLLGNVTSGLLLRITSSREACDIRSIWPMSSYGPTPDGRIKPDIVAPGRNVMSASARNTTDSPGGGCFGDTERKSGTSMATPQASGGAALMRQYFRQGFYPAGDPTAAAAAPFTPSGMLIKALIIAGAQDLAGGLIMALGSRLGPAPHPYQGWGRMDLSRSLPLKSPGGQAQAGPSTGPNMTLADRANFTAAGQQLVLTGINATGQGPITIVLVWYDFAADLDSTVQLVNDLDLEVALGSDSPAPDRVNTVERVLLSSPPAGAPLTVTVRAASLPSALLTGDPDAAQPQRFAVVALGAFRGGFESALNPAFVRAQQQMEERKKPPPKLPPKRNAVTFPSRRKPPPQRAPPPRRRQQVPPARHA</sequence>
<proteinExistence type="inferred from homology"/>
<dbReference type="SUPFAM" id="SSF52743">
    <property type="entry name" value="Subtilisin-like"/>
    <property type="match status" value="1"/>
</dbReference>
<name>A0A836C137_9CHLO</name>
<dbReference type="AlphaFoldDB" id="A0A836C137"/>
<evidence type="ECO:0000256" key="7">
    <source>
        <dbReference type="SAM" id="MobiDB-lite"/>
    </source>
</evidence>
<dbReference type="Gene3D" id="3.50.30.30">
    <property type="match status" value="1"/>
</dbReference>
<dbReference type="GO" id="GO:0004252">
    <property type="term" value="F:serine-type endopeptidase activity"/>
    <property type="evidence" value="ECO:0007669"/>
    <property type="project" value="UniProtKB-UniRule"/>
</dbReference>
<evidence type="ECO:0000256" key="5">
    <source>
        <dbReference type="PIRSR" id="PIRSR615500-1"/>
    </source>
</evidence>
<comment type="caution">
    <text evidence="10">The sequence shown here is derived from an EMBL/GenBank/DDBJ whole genome shotgun (WGS) entry which is preliminary data.</text>
</comment>
<feature type="domain" description="Peptidase S8/S53" evidence="8">
    <location>
        <begin position="298"/>
        <end position="815"/>
    </location>
</feature>
<dbReference type="InterPro" id="IPR036852">
    <property type="entry name" value="Peptidase_S8/S53_dom_sf"/>
</dbReference>
<dbReference type="PROSITE" id="PS51892">
    <property type="entry name" value="SUBTILASE"/>
    <property type="match status" value="1"/>
</dbReference>
<dbReference type="Gene3D" id="2.60.120.380">
    <property type="match status" value="1"/>
</dbReference>
<gene>
    <name evidence="10" type="ORF">HYH03_006436</name>
</gene>